<dbReference type="Ensembl" id="ENSSRHT00000034439.1">
    <property type="protein sequence ID" value="ENSSRHP00000033470.1"/>
    <property type="gene ID" value="ENSSRHG00000017207.1"/>
</dbReference>
<keyword evidence="2" id="KW-1185">Reference proteome</keyword>
<evidence type="ECO:0000313" key="1">
    <source>
        <dbReference type="Ensembl" id="ENSSRHP00000033470.1"/>
    </source>
</evidence>
<accession>A0A673I403</accession>
<reference evidence="1" key="1">
    <citation type="submission" date="2025-08" db="UniProtKB">
        <authorList>
            <consortium name="Ensembl"/>
        </authorList>
    </citation>
    <scope>IDENTIFICATION</scope>
</reference>
<organism evidence="1 2">
    <name type="scientific">Sinocyclocheilus rhinocerous</name>
    <dbReference type="NCBI Taxonomy" id="307959"/>
    <lineage>
        <taxon>Eukaryota</taxon>
        <taxon>Metazoa</taxon>
        <taxon>Chordata</taxon>
        <taxon>Craniata</taxon>
        <taxon>Vertebrata</taxon>
        <taxon>Euteleostomi</taxon>
        <taxon>Actinopterygii</taxon>
        <taxon>Neopterygii</taxon>
        <taxon>Teleostei</taxon>
        <taxon>Ostariophysi</taxon>
        <taxon>Cypriniformes</taxon>
        <taxon>Cyprinidae</taxon>
        <taxon>Cyprininae</taxon>
        <taxon>Sinocyclocheilus</taxon>
    </lineage>
</organism>
<name>A0A673I403_9TELE</name>
<reference evidence="1" key="2">
    <citation type="submission" date="2025-09" db="UniProtKB">
        <authorList>
            <consortium name="Ensembl"/>
        </authorList>
    </citation>
    <scope>IDENTIFICATION</scope>
</reference>
<protein>
    <submittedName>
        <fullName evidence="1">Uncharacterized protein</fullName>
    </submittedName>
</protein>
<evidence type="ECO:0000313" key="2">
    <source>
        <dbReference type="Proteomes" id="UP000472270"/>
    </source>
</evidence>
<proteinExistence type="predicted"/>
<sequence>MATMTSTTDFDNAEITQQYSRINTRFELSDEELDNDNSSARLFERSRIKALAAVHIYTKHF</sequence>
<dbReference type="Proteomes" id="UP000472270">
    <property type="component" value="Unassembled WGS sequence"/>
</dbReference>
<dbReference type="AlphaFoldDB" id="A0A673I403"/>